<keyword evidence="2 10" id="KW-0963">Cytoplasm</keyword>
<dbReference type="PROSITE" id="PS51709">
    <property type="entry name" value="G_TRME"/>
    <property type="match status" value="1"/>
</dbReference>
<dbReference type="Gene3D" id="1.20.120.430">
    <property type="entry name" value="tRNA modification GTPase MnmE domain 2"/>
    <property type="match status" value="1"/>
</dbReference>
<keyword evidence="7 10" id="KW-0460">Magnesium</keyword>
<reference evidence="13" key="1">
    <citation type="submission" date="2024-06" db="EMBL/GenBank/DDBJ databases">
        <authorList>
            <person name="Manzano-Marin A."/>
            <person name="Manzano-Marin A."/>
            <person name="Alejandro Manzano Marin A."/>
        </authorList>
    </citation>
    <scope>NUCLEOTIDE SEQUENCE</scope>
    <source>
        <strain evidence="13">Ancorni-2928</strain>
    </source>
</reference>
<sequence>MTNSKTIIAQITPIGKSGVGILRISGKQCKKVAKLILKKIPKERYATYSDFFNHDGKIIDKGIALWFPSPNSFTGEDTLELQGHGNPIILDMLIKTILTIKNVRIAHPGEFSKRAFLNGKIDLVQAEAIADLINSDTEEAAIYSLQSMEGNLSVNISNITKLITKLRTRIETHINFSYEESVSIDVNSINITLLNILKQIKIIQLSENKGSILHEGIQLALVGPPNTGKSTLFNRLSLNDSAIVTEIKGTTRDILKEKINLNGHLLHILDTAGIHNTNNEVEKIGIKRTWEKIKQCNYILLILDCSKSNKENISIYNSILKSSVKKNKISIIMNKCDLINKKPGVQYNLKLGNCLFVSGKENTGINDLKSHLQKIITNNISSEGLFISRRRHSYILNNILEHLSKTIYIWKKTKNIELLAEDLRLIQKKFGKITGEFTTEDLLESIFSTFCIGK</sequence>
<dbReference type="SUPFAM" id="SSF52540">
    <property type="entry name" value="P-loop containing nucleoside triphosphate hydrolases"/>
    <property type="match status" value="1"/>
</dbReference>
<dbReference type="EMBL" id="OZ060371">
    <property type="protein sequence ID" value="CAL4042002.1"/>
    <property type="molecule type" value="Genomic_DNA"/>
</dbReference>
<accession>A0AAT9IG25</accession>
<dbReference type="InterPro" id="IPR027417">
    <property type="entry name" value="P-loop_NTPase"/>
</dbReference>
<feature type="binding site" evidence="10">
    <location>
        <position position="245"/>
    </location>
    <ligand>
        <name>K(+)</name>
        <dbReference type="ChEBI" id="CHEBI:29103"/>
    </ligand>
</feature>
<dbReference type="PANTHER" id="PTHR42714">
    <property type="entry name" value="TRNA MODIFICATION GTPASE GTPBP3"/>
    <property type="match status" value="1"/>
</dbReference>
<comment type="function">
    <text evidence="10">Exhibits a very high intrinsic GTPase hydrolysis rate. Involved in the addition of a carboxymethylaminomethyl (cmnm) group at the wobble position (U34) of certain tRNAs, forming tRNA-cmnm(5)s(2)U34.</text>
</comment>
<dbReference type="InterPro" id="IPR006073">
    <property type="entry name" value="GTP-bd"/>
</dbReference>
<dbReference type="HAMAP" id="MF_00379">
    <property type="entry name" value="GTPase_MnmE"/>
    <property type="match status" value="1"/>
</dbReference>
<evidence type="ECO:0000313" key="13">
    <source>
        <dbReference type="EMBL" id="CAL4042002.1"/>
    </source>
</evidence>
<dbReference type="Pfam" id="PF01926">
    <property type="entry name" value="MMR_HSR1"/>
    <property type="match status" value="1"/>
</dbReference>
<evidence type="ECO:0000259" key="12">
    <source>
        <dbReference type="PROSITE" id="PS51709"/>
    </source>
</evidence>
<feature type="binding site" evidence="10">
    <location>
        <begin position="226"/>
        <end position="231"/>
    </location>
    <ligand>
        <name>GTP</name>
        <dbReference type="ChEBI" id="CHEBI:37565"/>
    </ligand>
</feature>
<feature type="binding site" evidence="10">
    <location>
        <position position="226"/>
    </location>
    <ligand>
        <name>K(+)</name>
        <dbReference type="ChEBI" id="CHEBI:29103"/>
    </ligand>
</feature>
<feature type="binding site" evidence="10">
    <location>
        <position position="250"/>
    </location>
    <ligand>
        <name>K(+)</name>
        <dbReference type="ChEBI" id="CHEBI:29103"/>
    </ligand>
</feature>
<feature type="binding site" evidence="10">
    <location>
        <position position="247"/>
    </location>
    <ligand>
        <name>K(+)</name>
        <dbReference type="ChEBI" id="CHEBI:29103"/>
    </ligand>
</feature>
<evidence type="ECO:0000256" key="10">
    <source>
        <dbReference type="HAMAP-Rule" id="MF_00379"/>
    </source>
</evidence>
<dbReference type="CDD" id="cd04164">
    <property type="entry name" value="trmE"/>
    <property type="match status" value="1"/>
</dbReference>
<dbReference type="Gene3D" id="3.30.1360.120">
    <property type="entry name" value="Probable tRNA modification gtpase trme, domain 1"/>
    <property type="match status" value="1"/>
</dbReference>
<keyword evidence="4 10" id="KW-0479">Metal-binding</keyword>
<dbReference type="GO" id="GO:0005829">
    <property type="term" value="C:cytosol"/>
    <property type="evidence" value="ECO:0007669"/>
    <property type="project" value="TreeGrafter"/>
</dbReference>
<dbReference type="Pfam" id="PF10396">
    <property type="entry name" value="TrmE_N"/>
    <property type="match status" value="1"/>
</dbReference>
<dbReference type="Pfam" id="PF12631">
    <property type="entry name" value="MnmE_helical"/>
    <property type="match status" value="1"/>
</dbReference>
<dbReference type="InterPro" id="IPR005225">
    <property type="entry name" value="Small_GTP-bd"/>
</dbReference>
<dbReference type="GO" id="GO:0005525">
    <property type="term" value="F:GTP binding"/>
    <property type="evidence" value="ECO:0007669"/>
    <property type="project" value="UniProtKB-UniRule"/>
</dbReference>
<dbReference type="PANTHER" id="PTHR42714:SF2">
    <property type="entry name" value="TRNA MODIFICATION GTPASE GTPBP3, MITOCHONDRIAL"/>
    <property type="match status" value="1"/>
</dbReference>
<feature type="binding site" evidence="10">
    <location>
        <position position="23"/>
    </location>
    <ligand>
        <name>(6S)-5-formyl-5,6,7,8-tetrahydrofolate</name>
        <dbReference type="ChEBI" id="CHEBI:57457"/>
    </ligand>
</feature>
<evidence type="ECO:0000256" key="8">
    <source>
        <dbReference type="ARBA" id="ARBA00022958"/>
    </source>
</evidence>
<feature type="binding site" evidence="10">
    <location>
        <position position="120"/>
    </location>
    <ligand>
        <name>(6S)-5-formyl-5,6,7,8-tetrahydrofolate</name>
        <dbReference type="ChEBI" id="CHEBI:57457"/>
    </ligand>
</feature>
<feature type="binding site" evidence="10">
    <location>
        <begin position="245"/>
        <end position="251"/>
    </location>
    <ligand>
        <name>GTP</name>
        <dbReference type="ChEBI" id="CHEBI:37565"/>
    </ligand>
</feature>
<dbReference type="InterPro" id="IPR025867">
    <property type="entry name" value="MnmE_helical"/>
</dbReference>
<organism evidence="13">
    <name type="scientific">Buchnera aphidicola</name>
    <name type="common">Anoecia corni</name>
    <dbReference type="NCBI Taxonomy" id="2994477"/>
    <lineage>
        <taxon>Bacteria</taxon>
        <taxon>Pseudomonadati</taxon>
        <taxon>Pseudomonadota</taxon>
        <taxon>Gammaproteobacteria</taxon>
        <taxon>Enterobacterales</taxon>
        <taxon>Erwiniaceae</taxon>
        <taxon>Buchnera</taxon>
    </lineage>
</organism>
<dbReference type="GO" id="GO:0002098">
    <property type="term" value="P:tRNA wobble uridine modification"/>
    <property type="evidence" value="ECO:0007669"/>
    <property type="project" value="TreeGrafter"/>
</dbReference>
<comment type="subcellular location">
    <subcellularLocation>
        <location evidence="10">Cytoplasm</location>
    </subcellularLocation>
</comment>
<comment type="similarity">
    <text evidence="1 10 11">Belongs to the TRAFAC class TrmE-Era-EngA-EngB-Septin-like GTPase superfamily. TrmE GTPase family.</text>
</comment>
<feature type="binding site" evidence="10">
    <location>
        <position position="454"/>
    </location>
    <ligand>
        <name>(6S)-5-formyl-5,6,7,8-tetrahydrofolate</name>
        <dbReference type="ChEBI" id="CHEBI:57457"/>
    </ligand>
</feature>
<evidence type="ECO:0000256" key="3">
    <source>
        <dbReference type="ARBA" id="ARBA00022694"/>
    </source>
</evidence>
<feature type="domain" description="TrmE-type G" evidence="12">
    <location>
        <begin position="216"/>
        <end position="377"/>
    </location>
</feature>
<proteinExistence type="inferred from homology"/>
<keyword evidence="5 10" id="KW-0547">Nucleotide-binding</keyword>
<gene>
    <name evidence="10 13" type="primary">mnmE</name>
    <name evidence="10" type="synonym">trmE</name>
    <name evidence="13" type="ORF">BUANCORI2928_015</name>
</gene>
<dbReference type="InterPro" id="IPR027266">
    <property type="entry name" value="TrmE/GcvT-like"/>
</dbReference>
<dbReference type="GO" id="GO:0030488">
    <property type="term" value="P:tRNA methylation"/>
    <property type="evidence" value="ECO:0007669"/>
    <property type="project" value="TreeGrafter"/>
</dbReference>
<dbReference type="NCBIfam" id="NF003661">
    <property type="entry name" value="PRK05291.1-3"/>
    <property type="match status" value="1"/>
</dbReference>
<dbReference type="FunFam" id="3.30.1360.120:FF:000001">
    <property type="entry name" value="tRNA modification GTPase MnmE"/>
    <property type="match status" value="1"/>
</dbReference>
<dbReference type="GO" id="GO:0046872">
    <property type="term" value="F:metal ion binding"/>
    <property type="evidence" value="ECO:0007669"/>
    <property type="project" value="UniProtKB-KW"/>
</dbReference>
<evidence type="ECO:0000256" key="9">
    <source>
        <dbReference type="ARBA" id="ARBA00023134"/>
    </source>
</evidence>
<dbReference type="NCBIfam" id="TIGR00231">
    <property type="entry name" value="small_GTP"/>
    <property type="match status" value="1"/>
</dbReference>
<evidence type="ECO:0000256" key="1">
    <source>
        <dbReference type="ARBA" id="ARBA00011043"/>
    </source>
</evidence>
<feature type="binding site" evidence="10">
    <location>
        <position position="80"/>
    </location>
    <ligand>
        <name>(6S)-5-formyl-5,6,7,8-tetrahydrofolate</name>
        <dbReference type="ChEBI" id="CHEBI:57457"/>
    </ligand>
</feature>
<dbReference type="SUPFAM" id="SSF116878">
    <property type="entry name" value="TrmE connector domain"/>
    <property type="match status" value="1"/>
</dbReference>
<dbReference type="NCBIfam" id="TIGR00450">
    <property type="entry name" value="mnmE_trmE_thdF"/>
    <property type="match status" value="1"/>
</dbReference>
<dbReference type="InterPro" id="IPR004520">
    <property type="entry name" value="GTPase_MnmE"/>
</dbReference>
<name>A0AAT9IG25_9GAMM</name>
<evidence type="ECO:0000256" key="5">
    <source>
        <dbReference type="ARBA" id="ARBA00022741"/>
    </source>
</evidence>
<dbReference type="InterPro" id="IPR018948">
    <property type="entry name" value="GTP-bd_TrmE_N"/>
</dbReference>
<keyword evidence="8 10" id="KW-0630">Potassium</keyword>
<comment type="subunit">
    <text evidence="10">Homodimer. Heterotetramer of two MnmE and two MnmG subunits.</text>
</comment>
<protein>
    <recommendedName>
        <fullName evidence="10">tRNA modification GTPase MnmE</fullName>
        <ecNumber evidence="10">3.6.-.-</ecNumber>
    </recommendedName>
</protein>
<dbReference type="InterPro" id="IPR031168">
    <property type="entry name" value="G_TrmE"/>
</dbReference>
<comment type="caution">
    <text evidence="10">Lacks conserved residue(s) required for the propagation of feature annotation.</text>
</comment>
<dbReference type="CDD" id="cd14858">
    <property type="entry name" value="TrmE_N"/>
    <property type="match status" value="1"/>
</dbReference>
<keyword evidence="6 10" id="KW-0378">Hydrolase</keyword>
<evidence type="ECO:0000256" key="2">
    <source>
        <dbReference type="ARBA" id="ARBA00022490"/>
    </source>
</evidence>
<dbReference type="Gene3D" id="3.40.50.300">
    <property type="entry name" value="P-loop containing nucleotide triphosphate hydrolases"/>
    <property type="match status" value="1"/>
</dbReference>
<dbReference type="EC" id="3.6.-.-" evidence="10"/>
<dbReference type="RefSeq" id="WP_367681004.1">
    <property type="nucleotide sequence ID" value="NZ_OZ060371.1"/>
</dbReference>
<evidence type="ECO:0000256" key="7">
    <source>
        <dbReference type="ARBA" id="ARBA00022842"/>
    </source>
</evidence>
<feature type="binding site" evidence="10">
    <location>
        <position position="230"/>
    </location>
    <ligand>
        <name>Mg(2+)</name>
        <dbReference type="ChEBI" id="CHEBI:18420"/>
    </ligand>
</feature>
<evidence type="ECO:0000256" key="4">
    <source>
        <dbReference type="ARBA" id="ARBA00022723"/>
    </source>
</evidence>
<keyword evidence="3 10" id="KW-0819">tRNA processing</keyword>
<evidence type="ECO:0000256" key="6">
    <source>
        <dbReference type="ARBA" id="ARBA00022801"/>
    </source>
</evidence>
<keyword evidence="9 10" id="KW-0342">GTP-binding</keyword>
<dbReference type="GO" id="GO:0003924">
    <property type="term" value="F:GTPase activity"/>
    <property type="evidence" value="ECO:0007669"/>
    <property type="project" value="UniProtKB-UniRule"/>
</dbReference>
<evidence type="ECO:0000256" key="11">
    <source>
        <dbReference type="RuleBase" id="RU003313"/>
    </source>
</evidence>
<feature type="binding site" evidence="10">
    <location>
        <position position="251"/>
    </location>
    <ligand>
        <name>Mg(2+)</name>
        <dbReference type="ChEBI" id="CHEBI:18420"/>
    </ligand>
</feature>
<dbReference type="InterPro" id="IPR027368">
    <property type="entry name" value="MnmE_dom2"/>
</dbReference>
<dbReference type="AlphaFoldDB" id="A0AAT9IG25"/>
<feature type="binding site" evidence="10">
    <location>
        <begin position="270"/>
        <end position="273"/>
    </location>
    <ligand>
        <name>GTP</name>
        <dbReference type="ChEBI" id="CHEBI:37565"/>
    </ligand>
</feature>
<comment type="cofactor">
    <cofactor evidence="10">
        <name>K(+)</name>
        <dbReference type="ChEBI" id="CHEBI:29103"/>
    </cofactor>
    <text evidence="10">Binds 1 potassium ion per subunit.</text>
</comment>